<keyword evidence="1" id="KW-0732">Signal</keyword>
<evidence type="ECO:0000313" key="2">
    <source>
        <dbReference type="EMBL" id="KZO90860.1"/>
    </source>
</evidence>
<feature type="chain" id="PRO_5007887058" description="Secreted protein" evidence="1">
    <location>
        <begin position="18"/>
        <end position="105"/>
    </location>
</feature>
<dbReference type="EMBL" id="KV417333">
    <property type="protein sequence ID" value="KZO90860.1"/>
    <property type="molecule type" value="Genomic_DNA"/>
</dbReference>
<organism evidence="2 3">
    <name type="scientific">Calocera viscosa (strain TUFC12733)</name>
    <dbReference type="NCBI Taxonomy" id="1330018"/>
    <lineage>
        <taxon>Eukaryota</taxon>
        <taxon>Fungi</taxon>
        <taxon>Dikarya</taxon>
        <taxon>Basidiomycota</taxon>
        <taxon>Agaricomycotina</taxon>
        <taxon>Dacrymycetes</taxon>
        <taxon>Dacrymycetales</taxon>
        <taxon>Dacrymycetaceae</taxon>
        <taxon>Calocera</taxon>
    </lineage>
</organism>
<evidence type="ECO:0000256" key="1">
    <source>
        <dbReference type="SAM" id="SignalP"/>
    </source>
</evidence>
<evidence type="ECO:0008006" key="4">
    <source>
        <dbReference type="Google" id="ProtNLM"/>
    </source>
</evidence>
<evidence type="ECO:0000313" key="3">
    <source>
        <dbReference type="Proteomes" id="UP000076738"/>
    </source>
</evidence>
<keyword evidence="3" id="KW-1185">Reference proteome</keyword>
<name>A0A167GSD9_CALVF</name>
<feature type="signal peptide" evidence="1">
    <location>
        <begin position="1"/>
        <end position="17"/>
    </location>
</feature>
<proteinExistence type="predicted"/>
<dbReference type="AlphaFoldDB" id="A0A167GSD9"/>
<accession>A0A167GSD9</accession>
<sequence length="105" mass="11489">MSLLFITALIFSAAARAASTRSAWFGGNTEPDQVYFLKNFSTNVRACVLLLLPVRIDSISVATRWKARRCMSARAISSLVPRGSWGTYAPKALGTRLTFSAKVMT</sequence>
<reference evidence="2 3" key="1">
    <citation type="journal article" date="2016" name="Mol. Biol. Evol.">
        <title>Comparative Genomics of Early-Diverging Mushroom-Forming Fungi Provides Insights into the Origins of Lignocellulose Decay Capabilities.</title>
        <authorList>
            <person name="Nagy L.G."/>
            <person name="Riley R."/>
            <person name="Tritt A."/>
            <person name="Adam C."/>
            <person name="Daum C."/>
            <person name="Floudas D."/>
            <person name="Sun H."/>
            <person name="Yadav J.S."/>
            <person name="Pangilinan J."/>
            <person name="Larsson K.H."/>
            <person name="Matsuura K."/>
            <person name="Barry K."/>
            <person name="Labutti K."/>
            <person name="Kuo R."/>
            <person name="Ohm R.A."/>
            <person name="Bhattacharya S.S."/>
            <person name="Shirouzu T."/>
            <person name="Yoshinaga Y."/>
            <person name="Martin F.M."/>
            <person name="Grigoriev I.V."/>
            <person name="Hibbett D.S."/>
        </authorList>
    </citation>
    <scope>NUCLEOTIDE SEQUENCE [LARGE SCALE GENOMIC DNA]</scope>
    <source>
        <strain evidence="2 3">TUFC12733</strain>
    </source>
</reference>
<dbReference type="Proteomes" id="UP000076738">
    <property type="component" value="Unassembled WGS sequence"/>
</dbReference>
<gene>
    <name evidence="2" type="ORF">CALVIDRAFT_374267</name>
</gene>
<protein>
    <recommendedName>
        <fullName evidence="4">Secreted protein</fullName>
    </recommendedName>
</protein>